<protein>
    <recommendedName>
        <fullName evidence="6">Lipoprotein</fullName>
    </recommendedName>
</protein>
<evidence type="ECO:0000313" key="5">
    <source>
        <dbReference type="Proteomes" id="UP000811399"/>
    </source>
</evidence>
<dbReference type="RefSeq" id="WP_099462443.1">
    <property type="nucleotide sequence ID" value="NZ_LDWY01000086.1"/>
</dbReference>
<sequence>MDKKKTFWPYGILLSLFAIVLACVATIIFASGYPVYEDDSFFLSYQEVENNYDKLELKQKKFFENFALILDDSKTNFEEKIIDKKRSKKAYILKDDNITLLLVKQPKGKIELKDINLSAKLTRPHTSENDMFLQGLEKNVSIKLSNNETNYEAKAYLFSLATLAKGRWQLKIKAENKDILGFKSFEFFVQ</sequence>
<keyword evidence="1" id="KW-0812">Transmembrane</keyword>
<proteinExistence type="predicted"/>
<evidence type="ECO:0000313" key="2">
    <source>
        <dbReference type="EMBL" id="MBS4240830.1"/>
    </source>
</evidence>
<organism evidence="3 4">
    <name type="scientific">Campylobacter vulpis</name>
    <dbReference type="NCBI Taxonomy" id="1655500"/>
    <lineage>
        <taxon>Bacteria</taxon>
        <taxon>Pseudomonadati</taxon>
        <taxon>Campylobacterota</taxon>
        <taxon>Epsilonproteobacteria</taxon>
        <taxon>Campylobacterales</taxon>
        <taxon>Campylobacteraceae</taxon>
        <taxon>Campylobacter</taxon>
    </lineage>
</organism>
<reference evidence="3" key="1">
    <citation type="submission" date="2015-06" db="EMBL/GenBank/DDBJ databases">
        <authorList>
            <person name="Hoefler B.C."/>
            <person name="Straight P.D."/>
        </authorList>
    </citation>
    <scope>NUCLEOTIDE SEQUENCE [LARGE SCALE GENOMIC DNA]</scope>
    <source>
        <strain evidence="3">73/13</strain>
    </source>
</reference>
<evidence type="ECO:0000313" key="3">
    <source>
        <dbReference type="EMBL" id="PHY89753.1"/>
    </source>
</evidence>
<dbReference type="EMBL" id="LDWY01000086">
    <property type="protein sequence ID" value="PHY89753.1"/>
    <property type="molecule type" value="Genomic_DNA"/>
</dbReference>
<comment type="caution">
    <text evidence="3">The sequence shown here is derived from an EMBL/GenBank/DDBJ whole genome shotgun (WGS) entry which is preliminary data.</text>
</comment>
<evidence type="ECO:0000256" key="1">
    <source>
        <dbReference type="SAM" id="Phobius"/>
    </source>
</evidence>
<dbReference type="PROSITE" id="PS51257">
    <property type="entry name" value="PROKAR_LIPOPROTEIN"/>
    <property type="match status" value="1"/>
</dbReference>
<keyword evidence="1" id="KW-0472">Membrane</keyword>
<dbReference type="Proteomes" id="UP000811399">
    <property type="component" value="Unassembled WGS sequence"/>
</dbReference>
<keyword evidence="1" id="KW-1133">Transmembrane helix</keyword>
<reference evidence="4" key="2">
    <citation type="submission" date="2015-06" db="EMBL/GenBank/DDBJ databases">
        <authorList>
            <person name="Parisi A."/>
            <person name="Chiara M."/>
            <person name="Florio D."/>
            <person name="Miccolupo A."/>
            <person name="Manzari C."/>
            <person name="Mion D."/>
            <person name="Caruso M."/>
            <person name="D'erchia A.M."/>
            <person name="Zanoni R."/>
        </authorList>
    </citation>
    <scope>NUCLEOTIDE SEQUENCE [LARGE SCALE GENOMIC DNA]</scope>
    <source>
        <strain evidence="4">73/13</strain>
    </source>
</reference>
<reference evidence="2 5" key="4">
    <citation type="journal article" date="2021" name="Syst. Appl. Microbiol.">
        <title>nCampylobacter vulpis sp. nov. isolated from wild red foxes.</title>
        <authorList>
            <person name="Parisi A."/>
            <person name="Chiara M."/>
            <person name="Caffara M."/>
            <person name="Mion D."/>
            <person name="Miller W.G."/>
            <person name="Caruso M."/>
            <person name="Manzari C."/>
            <person name="Florio D."/>
            <person name="Capozzi L."/>
            <person name="D'Erchia A.M."/>
            <person name="Manzulli V."/>
            <person name="Zanoni R.G."/>
        </authorList>
    </citation>
    <scope>NUCLEOTIDE SEQUENCE [LARGE SCALE GENOMIC DNA]</scope>
    <source>
        <strain evidence="2 5">52/13</strain>
    </source>
</reference>
<reference evidence="2" key="3">
    <citation type="submission" date="2019-07" db="EMBL/GenBank/DDBJ databases">
        <authorList>
            <person name="Miller W.G."/>
        </authorList>
    </citation>
    <scope>NUCLEOTIDE SEQUENCE</scope>
    <source>
        <strain evidence="2">52/13</strain>
    </source>
</reference>
<dbReference type="Proteomes" id="UP000237472">
    <property type="component" value="Unassembled WGS sequence"/>
</dbReference>
<dbReference type="EMBL" id="VJYU01000007">
    <property type="protein sequence ID" value="MBS4240830.1"/>
    <property type="molecule type" value="Genomic_DNA"/>
</dbReference>
<name>A0A2G4QZL2_9BACT</name>
<dbReference type="OrthoDB" id="5324824at2"/>
<evidence type="ECO:0000313" key="4">
    <source>
        <dbReference type="Proteomes" id="UP000237472"/>
    </source>
</evidence>
<keyword evidence="5" id="KW-1185">Reference proteome</keyword>
<gene>
    <name evidence="3" type="ORF">AA994_07265</name>
    <name evidence="2" type="ORF">CVU5213_03695</name>
</gene>
<evidence type="ECO:0008006" key="6">
    <source>
        <dbReference type="Google" id="ProtNLM"/>
    </source>
</evidence>
<dbReference type="AlphaFoldDB" id="A0A2G4QZL2"/>
<feature type="transmembrane region" description="Helical" evidence="1">
    <location>
        <begin position="12"/>
        <end position="36"/>
    </location>
</feature>
<accession>A0A2G4QZL2</accession>